<sequence>MNKLRFKYFVMGLGLVLAIALSITVGSVWPKSQPQAVEGELPSLLAVSQGNFPVNQLSPDLPETLKPCLPEQFARAELLAELEQNDQHLYHVQVTYGDDVAQPLIAVQGDRCQVLNPRDENNADVPLSTVIDEEVAKTLALQRYQRTFEQVGGKDEFQKLLNEEAENAEATVWIPQENYDALQTLGISMPDNVQPTQEVPGGQP</sequence>
<organism evidence="1 2">
    <name type="scientific">Lyngbya confervoides BDU141951</name>
    <dbReference type="NCBI Taxonomy" id="1574623"/>
    <lineage>
        <taxon>Bacteria</taxon>
        <taxon>Bacillati</taxon>
        <taxon>Cyanobacteriota</taxon>
        <taxon>Cyanophyceae</taxon>
        <taxon>Oscillatoriophycideae</taxon>
        <taxon>Oscillatoriales</taxon>
        <taxon>Microcoleaceae</taxon>
        <taxon>Lyngbya</taxon>
    </lineage>
</organism>
<dbReference type="EMBL" id="JTHE03000111">
    <property type="protein sequence ID" value="MCM1985094.1"/>
    <property type="molecule type" value="Genomic_DNA"/>
</dbReference>
<dbReference type="RefSeq" id="WP_166283446.1">
    <property type="nucleotide sequence ID" value="NZ_JTHE03000111.1"/>
</dbReference>
<evidence type="ECO:0000313" key="1">
    <source>
        <dbReference type="EMBL" id="MCM1985094.1"/>
    </source>
</evidence>
<dbReference type="AlphaFoldDB" id="A0ABD4T9A1"/>
<accession>A0ABD4T9A1</accession>
<reference evidence="1 2" key="1">
    <citation type="journal article" date="2015" name="Genome Announc.">
        <title>Draft Genome Sequence of Filamentous Marine Cyanobacterium Lyngbya confervoides Strain BDU141951.</title>
        <authorList>
            <person name="Chandrababunaidu M.M."/>
            <person name="Sen D."/>
            <person name="Tripathy S."/>
        </authorList>
    </citation>
    <scope>NUCLEOTIDE SEQUENCE [LARGE SCALE GENOMIC DNA]</scope>
    <source>
        <strain evidence="1 2">BDU141951</strain>
    </source>
</reference>
<comment type="caution">
    <text evidence="1">The sequence shown here is derived from an EMBL/GenBank/DDBJ whole genome shotgun (WGS) entry which is preliminary data.</text>
</comment>
<proteinExistence type="predicted"/>
<keyword evidence="2" id="KW-1185">Reference proteome</keyword>
<name>A0ABD4T9A1_9CYAN</name>
<protein>
    <submittedName>
        <fullName evidence="1">Uncharacterized protein</fullName>
    </submittedName>
</protein>
<gene>
    <name evidence="1" type="ORF">QQ91_0019935</name>
</gene>
<dbReference type="Proteomes" id="UP000031561">
    <property type="component" value="Unassembled WGS sequence"/>
</dbReference>
<evidence type="ECO:0000313" key="2">
    <source>
        <dbReference type="Proteomes" id="UP000031561"/>
    </source>
</evidence>